<evidence type="ECO:0000256" key="11">
    <source>
        <dbReference type="SAM" id="Phobius"/>
    </source>
</evidence>
<evidence type="ECO:0000256" key="1">
    <source>
        <dbReference type="ARBA" id="ARBA00004651"/>
    </source>
</evidence>
<gene>
    <name evidence="14" type="primary">LOC115461449</name>
</gene>
<dbReference type="GO" id="GO:0001595">
    <property type="term" value="F:angiotensin receptor activity"/>
    <property type="evidence" value="ECO:0007669"/>
    <property type="project" value="TreeGrafter"/>
</dbReference>
<protein>
    <submittedName>
        <fullName evidence="14">Proto-oncogene Mas-like</fullName>
    </submittedName>
</protein>
<evidence type="ECO:0000256" key="9">
    <source>
        <dbReference type="ARBA" id="ARBA00061394"/>
    </source>
</evidence>
<dbReference type="AlphaFoldDB" id="A0A6P7WVB6"/>
<evidence type="ECO:0000256" key="8">
    <source>
        <dbReference type="ARBA" id="ARBA00023224"/>
    </source>
</evidence>
<feature type="transmembrane region" description="Helical" evidence="11">
    <location>
        <begin position="38"/>
        <end position="63"/>
    </location>
</feature>
<dbReference type="PANTHER" id="PTHR11334">
    <property type="entry name" value="MAS-RELATED G-PROTEIN COUPLED RECEPTOR"/>
    <property type="match status" value="1"/>
</dbReference>
<evidence type="ECO:0000313" key="13">
    <source>
        <dbReference type="Proteomes" id="UP000515156"/>
    </source>
</evidence>
<evidence type="ECO:0000313" key="14">
    <source>
        <dbReference type="RefSeq" id="XP_030047112.1"/>
    </source>
</evidence>
<dbReference type="InParanoid" id="A0A6P7WVB6"/>
<keyword evidence="4 11" id="KW-1133">Transmembrane helix</keyword>
<evidence type="ECO:0000256" key="2">
    <source>
        <dbReference type="ARBA" id="ARBA00022475"/>
    </source>
</evidence>
<feature type="transmembrane region" description="Helical" evidence="11">
    <location>
        <begin position="228"/>
        <end position="250"/>
    </location>
</feature>
<keyword evidence="8 10" id="KW-0807">Transducer</keyword>
<dbReference type="PROSITE" id="PS50262">
    <property type="entry name" value="G_PROTEIN_RECEP_F1_2"/>
    <property type="match status" value="1"/>
</dbReference>
<feature type="non-terminal residue" evidence="14">
    <location>
        <position position="1"/>
    </location>
</feature>
<dbReference type="OrthoDB" id="6091802at2759"/>
<dbReference type="SUPFAM" id="SSF81321">
    <property type="entry name" value="Family A G protein-coupled receptor-like"/>
    <property type="match status" value="1"/>
</dbReference>
<comment type="similarity">
    <text evidence="9">Belongs to the G-protein coupled receptor 1 family. Mas subfamily.</text>
</comment>
<evidence type="ECO:0000256" key="3">
    <source>
        <dbReference type="ARBA" id="ARBA00022692"/>
    </source>
</evidence>
<accession>A0A6P7WVB6</accession>
<evidence type="ECO:0000256" key="7">
    <source>
        <dbReference type="ARBA" id="ARBA00023170"/>
    </source>
</evidence>
<dbReference type="KEGG" id="muo:115461449"/>
<keyword evidence="3 10" id="KW-0812">Transmembrane</keyword>
<evidence type="ECO:0000256" key="5">
    <source>
        <dbReference type="ARBA" id="ARBA00023040"/>
    </source>
</evidence>
<feature type="transmembrane region" description="Helical" evidence="11">
    <location>
        <begin position="120"/>
        <end position="139"/>
    </location>
</feature>
<dbReference type="RefSeq" id="XP_030047112.1">
    <property type="nucleotide sequence ID" value="XM_030191252.1"/>
</dbReference>
<dbReference type="PRINTS" id="PR00237">
    <property type="entry name" value="GPCRRHODOPSN"/>
</dbReference>
<feature type="transmembrane region" description="Helical" evidence="11">
    <location>
        <begin position="151"/>
        <end position="171"/>
    </location>
</feature>
<keyword evidence="5 10" id="KW-0297">G-protein coupled receptor</keyword>
<dbReference type="PROSITE" id="PS00237">
    <property type="entry name" value="G_PROTEIN_RECEP_F1_1"/>
    <property type="match status" value="1"/>
</dbReference>
<dbReference type="FunCoup" id="A0A6P7WVB6">
    <property type="interactions" value="678"/>
</dbReference>
<proteinExistence type="inferred from homology"/>
<feature type="transmembrane region" description="Helical" evidence="11">
    <location>
        <begin position="6"/>
        <end position="26"/>
    </location>
</feature>
<reference evidence="14" key="1">
    <citation type="submission" date="2025-08" db="UniProtKB">
        <authorList>
            <consortium name="RefSeq"/>
        </authorList>
    </citation>
    <scope>IDENTIFICATION</scope>
</reference>
<keyword evidence="6 11" id="KW-0472">Membrane</keyword>
<keyword evidence="7 10" id="KW-0675">Receptor</keyword>
<dbReference type="InterPro" id="IPR000276">
    <property type="entry name" value="GPCR_Rhodpsn"/>
</dbReference>
<organism evidence="13 14">
    <name type="scientific">Microcaecilia unicolor</name>
    <dbReference type="NCBI Taxonomy" id="1415580"/>
    <lineage>
        <taxon>Eukaryota</taxon>
        <taxon>Metazoa</taxon>
        <taxon>Chordata</taxon>
        <taxon>Craniata</taxon>
        <taxon>Vertebrata</taxon>
        <taxon>Euteleostomi</taxon>
        <taxon>Amphibia</taxon>
        <taxon>Gymnophiona</taxon>
        <taxon>Siphonopidae</taxon>
        <taxon>Microcaecilia</taxon>
    </lineage>
</organism>
<dbReference type="InterPro" id="IPR017452">
    <property type="entry name" value="GPCR_Rhodpsn_7TM"/>
</dbReference>
<feature type="domain" description="G-protein coupled receptors family 1 profile" evidence="12">
    <location>
        <begin position="18"/>
        <end position="247"/>
    </location>
</feature>
<evidence type="ECO:0000259" key="12">
    <source>
        <dbReference type="PROSITE" id="PS50262"/>
    </source>
</evidence>
<evidence type="ECO:0000256" key="10">
    <source>
        <dbReference type="RuleBase" id="RU000688"/>
    </source>
</evidence>
<dbReference type="GeneID" id="115461449"/>
<dbReference type="Gene3D" id="1.20.1070.10">
    <property type="entry name" value="Rhodopsin 7-helix transmembrane proteins"/>
    <property type="match status" value="1"/>
</dbReference>
<dbReference type="PANTHER" id="PTHR11334:SF61">
    <property type="entry name" value="PROTO-ONCOGENE MAS"/>
    <property type="match status" value="1"/>
</dbReference>
<dbReference type="GO" id="GO:0005886">
    <property type="term" value="C:plasma membrane"/>
    <property type="evidence" value="ECO:0007669"/>
    <property type="project" value="UniProtKB-SubCell"/>
</dbReference>
<evidence type="ECO:0000256" key="4">
    <source>
        <dbReference type="ARBA" id="ARBA00022989"/>
    </source>
</evidence>
<dbReference type="Proteomes" id="UP000515156">
    <property type="component" value="Chromosome 1"/>
</dbReference>
<keyword evidence="2" id="KW-1003">Cell membrane</keyword>
<dbReference type="FunFam" id="1.20.1070.10:FF:000193">
    <property type="entry name" value="Mas-related G-protein coupled receptor member E"/>
    <property type="match status" value="1"/>
</dbReference>
<name>A0A6P7WVB6_9AMPH</name>
<evidence type="ECO:0000256" key="6">
    <source>
        <dbReference type="ARBA" id="ARBA00023136"/>
    </source>
</evidence>
<dbReference type="Pfam" id="PF00001">
    <property type="entry name" value="7tm_1"/>
    <property type="match status" value="1"/>
</dbReference>
<sequence length="291" mass="33183">LPLVHWLVVVFCLLGFVENVMVFWILCFQLKRNSFTVYILNLAVADAALLLAMFIVCLCYTSADKSSTVSYYTVEAVEITLLFGYNTGLYLLTAISMERCLSVFLPIWYRCRRPKHQSSIVCSLLWVLSFLVTGVEYYYCLLDNKLSAKCWIINIFICCLTFLVFTPLMLLSSVTLAVKVRQASWKSPSSKLYLTVLMTVIMFILCAMPLRLIYILHHMNHFVVAHQLYPASLLLSSINSSANPLVYFFVGSSAKKVFKEPLKVVLKRVFDCETDTEHTEDTVNDSEMTGQ</sequence>
<feature type="transmembrane region" description="Helical" evidence="11">
    <location>
        <begin position="192"/>
        <end position="216"/>
    </location>
</feature>
<keyword evidence="13" id="KW-1185">Reference proteome</keyword>
<dbReference type="PRINTS" id="PR02108">
    <property type="entry name" value="MRGPCRFAMILY"/>
</dbReference>
<comment type="subcellular location">
    <subcellularLocation>
        <location evidence="1">Cell membrane</location>
        <topology evidence="1">Multi-pass membrane protein</topology>
    </subcellularLocation>
</comment>
<dbReference type="InterPro" id="IPR026234">
    <property type="entry name" value="MRGPCRFAMILY"/>
</dbReference>